<proteinExistence type="predicted"/>
<dbReference type="Proteomes" id="UP000317010">
    <property type="component" value="Unassembled WGS sequence"/>
</dbReference>
<organism evidence="1 2">
    <name type="scientific">Mucilaginibacter frigoritolerans</name>
    <dbReference type="NCBI Taxonomy" id="652788"/>
    <lineage>
        <taxon>Bacteria</taxon>
        <taxon>Pseudomonadati</taxon>
        <taxon>Bacteroidota</taxon>
        <taxon>Sphingobacteriia</taxon>
        <taxon>Sphingobacteriales</taxon>
        <taxon>Sphingobacteriaceae</taxon>
        <taxon>Mucilaginibacter</taxon>
    </lineage>
</organism>
<dbReference type="AlphaFoldDB" id="A0A562UDG6"/>
<dbReference type="RefSeq" id="WP_170227688.1">
    <property type="nucleotide sequence ID" value="NZ_VLLI01000002.1"/>
</dbReference>
<gene>
    <name evidence="1" type="ORF">JN11_00873</name>
</gene>
<name>A0A562UDG6_9SPHI</name>
<comment type="caution">
    <text evidence="1">The sequence shown here is derived from an EMBL/GenBank/DDBJ whole genome shotgun (WGS) entry which is preliminary data.</text>
</comment>
<sequence>MERDKLRPEWIPSAYSDMGKVEKEDRVEKEEVKPVLHNSKAGLVKHGLKKKKLK</sequence>
<evidence type="ECO:0000313" key="1">
    <source>
        <dbReference type="EMBL" id="TWJ03335.1"/>
    </source>
</evidence>
<dbReference type="EMBL" id="VLLI01000002">
    <property type="protein sequence ID" value="TWJ03335.1"/>
    <property type="molecule type" value="Genomic_DNA"/>
</dbReference>
<reference evidence="1 2" key="1">
    <citation type="submission" date="2019-07" db="EMBL/GenBank/DDBJ databases">
        <title>Genomic Encyclopedia of Archaeal and Bacterial Type Strains, Phase II (KMG-II): from individual species to whole genera.</title>
        <authorList>
            <person name="Goeker M."/>
        </authorList>
    </citation>
    <scope>NUCLEOTIDE SEQUENCE [LARGE SCALE GENOMIC DNA]</scope>
    <source>
        <strain evidence="1 2">ATCC BAA-1854</strain>
    </source>
</reference>
<accession>A0A562UDG6</accession>
<protein>
    <submittedName>
        <fullName evidence="1">Uncharacterized protein</fullName>
    </submittedName>
</protein>
<keyword evidence="2" id="KW-1185">Reference proteome</keyword>
<evidence type="ECO:0000313" key="2">
    <source>
        <dbReference type="Proteomes" id="UP000317010"/>
    </source>
</evidence>